<keyword evidence="2" id="KW-1185">Reference proteome</keyword>
<organism evidence="1 2">
    <name type="scientific">Clavibacter michiganensis subsp. michiganensis</name>
    <dbReference type="NCBI Taxonomy" id="33013"/>
    <lineage>
        <taxon>Bacteria</taxon>
        <taxon>Bacillati</taxon>
        <taxon>Actinomycetota</taxon>
        <taxon>Actinomycetes</taxon>
        <taxon>Micrococcales</taxon>
        <taxon>Microbacteriaceae</taxon>
        <taxon>Clavibacter</taxon>
    </lineage>
</organism>
<protein>
    <submittedName>
        <fullName evidence="1">Uncharacterized protein</fullName>
    </submittedName>
</protein>
<gene>
    <name evidence="1" type="ORF">CMMCAS07_14245</name>
</gene>
<dbReference type="Proteomes" id="UP000195062">
    <property type="component" value="Unassembled WGS sequence"/>
</dbReference>
<reference evidence="1 2" key="1">
    <citation type="submission" date="2016-08" db="EMBL/GenBank/DDBJ databases">
        <title>Genome sequence of Clavibacter michiganensis subsp. michiganensis strain CASJ007.</title>
        <authorList>
            <person name="Thapa S.P."/>
            <person name="Coaker G."/>
        </authorList>
    </citation>
    <scope>NUCLEOTIDE SEQUENCE [LARGE SCALE GENOMIC DNA]</scope>
    <source>
        <strain evidence="1">CASJ007</strain>
    </source>
</reference>
<evidence type="ECO:0000313" key="1">
    <source>
        <dbReference type="EMBL" id="OUE01466.1"/>
    </source>
</evidence>
<dbReference type="EMBL" id="MDHH01000003">
    <property type="protein sequence ID" value="OUE01466.1"/>
    <property type="molecule type" value="Genomic_DNA"/>
</dbReference>
<dbReference type="AlphaFoldDB" id="A0A251XG79"/>
<sequence>MTCYLLQSVLFAILLEPWSLDSASARGPPASR</sequence>
<comment type="caution">
    <text evidence="1">The sequence shown here is derived from an EMBL/GenBank/DDBJ whole genome shotgun (WGS) entry which is preliminary data.</text>
</comment>
<name>A0A251XG79_CLAMM</name>
<proteinExistence type="predicted"/>
<evidence type="ECO:0000313" key="2">
    <source>
        <dbReference type="Proteomes" id="UP000195062"/>
    </source>
</evidence>
<accession>A0A251XG79</accession>